<dbReference type="RefSeq" id="WP_039095669.1">
    <property type="nucleotide sequence ID" value="NZ_JTDN01000001.1"/>
</dbReference>
<accession>A0A0B2BY86</accession>
<feature type="region of interest" description="Disordered" evidence="1">
    <location>
        <begin position="114"/>
        <end position="138"/>
    </location>
</feature>
<sequence>MPLTIVQGVVVGALALAVPAGGYWLGQMGSTDVRFLRGTDTATMAGLVTGAAPHDYRVKAAAGQQLEVALAGPPQVGFDVLAPGSDRAIGTGSGAQGWRGTVPDGGAYTIRVHHQPGSDAGGSDAFDLKVSRRDPAGG</sequence>
<dbReference type="Proteomes" id="UP000030988">
    <property type="component" value="Unassembled WGS sequence"/>
</dbReference>
<reference evidence="3 4" key="1">
    <citation type="submission" date="2014-11" db="EMBL/GenBank/DDBJ databases">
        <title>Draft genome sequence of Kirrobacter mercurialis.</title>
        <authorList>
            <person name="Coil D.A."/>
            <person name="Eisen J.A."/>
        </authorList>
    </citation>
    <scope>NUCLEOTIDE SEQUENCE [LARGE SCALE GENOMIC DNA]</scope>
    <source>
        <strain evidence="3 4">Coronado</strain>
    </source>
</reference>
<organism evidence="3 4">
    <name type="scientific">Croceibacterium mercuriale</name>
    <dbReference type="NCBI Taxonomy" id="1572751"/>
    <lineage>
        <taxon>Bacteria</taxon>
        <taxon>Pseudomonadati</taxon>
        <taxon>Pseudomonadota</taxon>
        <taxon>Alphaproteobacteria</taxon>
        <taxon>Sphingomonadales</taxon>
        <taxon>Erythrobacteraceae</taxon>
        <taxon>Croceibacterium</taxon>
    </lineage>
</organism>
<name>A0A0B2BY86_9SPHN</name>
<evidence type="ECO:0000256" key="2">
    <source>
        <dbReference type="SAM" id="Phobius"/>
    </source>
</evidence>
<dbReference type="OrthoDB" id="594865at2"/>
<evidence type="ECO:0000256" key="1">
    <source>
        <dbReference type="SAM" id="MobiDB-lite"/>
    </source>
</evidence>
<gene>
    <name evidence="3" type="ORF">PK98_08220</name>
</gene>
<dbReference type="AlphaFoldDB" id="A0A0B2BY86"/>
<comment type="caution">
    <text evidence="3">The sequence shown here is derived from an EMBL/GenBank/DDBJ whole genome shotgun (WGS) entry which is preliminary data.</text>
</comment>
<dbReference type="STRING" id="1572751.PK98_08220"/>
<protein>
    <submittedName>
        <fullName evidence="3">Uncharacterized protein</fullName>
    </submittedName>
</protein>
<dbReference type="EMBL" id="JTDN01000001">
    <property type="protein sequence ID" value="KHL26414.1"/>
    <property type="molecule type" value="Genomic_DNA"/>
</dbReference>
<feature type="transmembrane region" description="Helical" evidence="2">
    <location>
        <begin position="6"/>
        <end position="26"/>
    </location>
</feature>
<evidence type="ECO:0000313" key="4">
    <source>
        <dbReference type="Proteomes" id="UP000030988"/>
    </source>
</evidence>
<keyword evidence="2" id="KW-1133">Transmembrane helix</keyword>
<keyword evidence="2" id="KW-0812">Transmembrane</keyword>
<proteinExistence type="predicted"/>
<dbReference type="Gene3D" id="2.60.120.380">
    <property type="match status" value="1"/>
</dbReference>
<feature type="compositionally biased region" description="Basic and acidic residues" evidence="1">
    <location>
        <begin position="126"/>
        <end position="138"/>
    </location>
</feature>
<evidence type="ECO:0000313" key="3">
    <source>
        <dbReference type="EMBL" id="KHL26414.1"/>
    </source>
</evidence>
<keyword evidence="4" id="KW-1185">Reference proteome</keyword>
<keyword evidence="2" id="KW-0472">Membrane</keyword>